<dbReference type="PROSITE" id="PS50943">
    <property type="entry name" value="HTH_CROC1"/>
    <property type="match status" value="1"/>
</dbReference>
<reference evidence="2 3" key="1">
    <citation type="journal article" date="2019" name="Nat. Med.">
        <title>A library of human gut bacterial isolates paired with longitudinal multiomics data enables mechanistic microbiome research.</title>
        <authorList>
            <person name="Poyet M."/>
            <person name="Groussin M."/>
            <person name="Gibbons S.M."/>
            <person name="Avila-Pacheco J."/>
            <person name="Jiang X."/>
            <person name="Kearney S.M."/>
            <person name="Perrotta A.R."/>
            <person name="Berdy B."/>
            <person name="Zhao S."/>
            <person name="Lieberman T.D."/>
            <person name="Swanson P.K."/>
            <person name="Smith M."/>
            <person name="Roesemann S."/>
            <person name="Alexander J.E."/>
            <person name="Rich S.A."/>
            <person name="Livny J."/>
            <person name="Vlamakis H."/>
            <person name="Clish C."/>
            <person name="Bullock K."/>
            <person name="Deik A."/>
            <person name="Scott J."/>
            <person name="Pierce K.A."/>
            <person name="Xavier R.J."/>
            <person name="Alm E.J."/>
        </authorList>
    </citation>
    <scope>NUCLEOTIDE SEQUENCE [LARGE SCALE GENOMIC DNA]</scope>
    <source>
        <strain evidence="2 3">BIOML-B9</strain>
    </source>
</reference>
<organism evidence="2 3">
    <name type="scientific">Faecalibacterium prausnitzii</name>
    <dbReference type="NCBI Taxonomy" id="853"/>
    <lineage>
        <taxon>Bacteria</taxon>
        <taxon>Bacillati</taxon>
        <taxon>Bacillota</taxon>
        <taxon>Clostridia</taxon>
        <taxon>Eubacteriales</taxon>
        <taxon>Oscillospiraceae</taxon>
        <taxon>Faecalibacterium</taxon>
    </lineage>
</organism>
<dbReference type="GO" id="GO:0003677">
    <property type="term" value="F:DNA binding"/>
    <property type="evidence" value="ECO:0007669"/>
    <property type="project" value="InterPro"/>
</dbReference>
<dbReference type="Gene3D" id="1.10.260.40">
    <property type="entry name" value="lambda repressor-like DNA-binding domains"/>
    <property type="match status" value="1"/>
</dbReference>
<dbReference type="SMART" id="SM00530">
    <property type="entry name" value="HTH_XRE"/>
    <property type="match status" value="1"/>
</dbReference>
<dbReference type="CDD" id="cd00093">
    <property type="entry name" value="HTH_XRE"/>
    <property type="match status" value="1"/>
</dbReference>
<name>A0A6L5TCW1_9FIRM</name>
<gene>
    <name evidence="2" type="ORF">GKD85_01445</name>
</gene>
<evidence type="ECO:0000313" key="3">
    <source>
        <dbReference type="Proteomes" id="UP000477010"/>
    </source>
</evidence>
<evidence type="ECO:0000259" key="1">
    <source>
        <dbReference type="PROSITE" id="PS50943"/>
    </source>
</evidence>
<protein>
    <submittedName>
        <fullName evidence="2">Helix-turn-helix domain-containing protein</fullName>
    </submittedName>
</protein>
<dbReference type="SUPFAM" id="SSF47413">
    <property type="entry name" value="lambda repressor-like DNA-binding domains"/>
    <property type="match status" value="1"/>
</dbReference>
<feature type="domain" description="HTH cro/C1-type" evidence="1">
    <location>
        <begin position="5"/>
        <end position="59"/>
    </location>
</feature>
<accession>A0A6L5TCW1</accession>
<dbReference type="InterPro" id="IPR010982">
    <property type="entry name" value="Lambda_DNA-bd_dom_sf"/>
</dbReference>
<evidence type="ECO:0000313" key="2">
    <source>
        <dbReference type="EMBL" id="MSC79501.1"/>
    </source>
</evidence>
<dbReference type="Proteomes" id="UP000477010">
    <property type="component" value="Unassembled WGS sequence"/>
</dbReference>
<sequence length="160" mass="17786">MNTRIKFLRKNSGLTQEKFAERIGLKQNSIALIESGKRNISDQAILSICREFGVREEWLRTGNGEMYAPAPTNGLDLLAKEKKLTHGEYILIEKFVGLNPETRKRILDYIQEVSAALSADDIPADAPAIDCRESAESLHAELDRQLGIEKKEAAGESEAS</sequence>
<dbReference type="Pfam" id="PF12844">
    <property type="entry name" value="HTH_19"/>
    <property type="match status" value="1"/>
</dbReference>
<proteinExistence type="predicted"/>
<comment type="caution">
    <text evidence="2">The sequence shown here is derived from an EMBL/GenBank/DDBJ whole genome shotgun (WGS) entry which is preliminary data.</text>
</comment>
<dbReference type="EMBL" id="WKQE01000001">
    <property type="protein sequence ID" value="MSC79501.1"/>
    <property type="molecule type" value="Genomic_DNA"/>
</dbReference>
<dbReference type="InterPro" id="IPR001387">
    <property type="entry name" value="Cro/C1-type_HTH"/>
</dbReference>
<dbReference type="AlphaFoldDB" id="A0A6L5TCW1"/>
<dbReference type="RefSeq" id="WP_154251538.1">
    <property type="nucleotide sequence ID" value="NZ_WKPZ01000001.1"/>
</dbReference>